<sequence length="352" mass="40745">MNYNIFLILSIYLLFQPLYSQEKKEYEIQSIAFYNVENLFDIHDNPETFDDDRTESGKDVWNAEKYSQKLDNISRVISEIGQEVTKEPPTIIGLCEIENRAVLEDLINHPNLKDYHYGIVHYESPDERGIDVALLFRKKYFQPLDSKARKLVIYEADNPGNRDYTRDQLVVSGLLNKEEIHFIVNHWPSRGGGEARSAYKREKAAYLNKRIIDSLIKLNPEAKIISMGDFNDDPSNKSFKKILNTKAGKNNILSTELFNPMENMLKQGKGSLAYRDSWNLFDQFYMTGNLVLGNDTGYQFFKAGIFNRPYLITTNGQFKGYPARTYGYSGYEGGYSDHFPVYIYLIRAVNQN</sequence>
<keyword evidence="2" id="KW-0540">Nuclease</keyword>
<gene>
    <name evidence="2" type="ORF">LGQ90_10790</name>
</gene>
<feature type="domain" description="Endonuclease/exonuclease/phosphatase" evidence="1">
    <location>
        <begin position="30"/>
        <end position="346"/>
    </location>
</feature>
<dbReference type="AlphaFoldDB" id="A0A9X1LJW6"/>
<dbReference type="PANTHER" id="PTHR42834">
    <property type="entry name" value="ENDONUCLEASE/EXONUCLEASE/PHOSPHATASE FAMILY PROTEIN (AFU_ORTHOLOGUE AFUA_3G09210)"/>
    <property type="match status" value="1"/>
</dbReference>
<proteinExistence type="predicted"/>
<dbReference type="Pfam" id="PF19580">
    <property type="entry name" value="Exo_endo_phos_3"/>
    <property type="match status" value="1"/>
</dbReference>
<dbReference type="GO" id="GO:0004519">
    <property type="term" value="F:endonuclease activity"/>
    <property type="evidence" value="ECO:0007669"/>
    <property type="project" value="UniProtKB-KW"/>
</dbReference>
<comment type="caution">
    <text evidence="2">The sequence shown here is derived from an EMBL/GenBank/DDBJ whole genome shotgun (WGS) entry which is preliminary data.</text>
</comment>
<reference evidence="2" key="1">
    <citation type="submission" date="2021-10" db="EMBL/GenBank/DDBJ databases">
        <title>Gramella sp. ASW11-100T, isolated from marine sediment.</title>
        <authorList>
            <person name="Xia C."/>
        </authorList>
    </citation>
    <scope>NUCLEOTIDE SEQUENCE</scope>
    <source>
        <strain evidence="2">ASW11-100</strain>
    </source>
</reference>
<keyword evidence="2" id="KW-0378">Hydrolase</keyword>
<dbReference type="Proteomes" id="UP001139414">
    <property type="component" value="Unassembled WGS sequence"/>
</dbReference>
<dbReference type="Gene3D" id="3.60.10.10">
    <property type="entry name" value="Endonuclease/exonuclease/phosphatase"/>
    <property type="match status" value="1"/>
</dbReference>
<keyword evidence="3" id="KW-1185">Reference proteome</keyword>
<name>A0A9X1LJW6_9FLAO</name>
<dbReference type="SUPFAM" id="SSF56219">
    <property type="entry name" value="DNase I-like"/>
    <property type="match status" value="1"/>
</dbReference>
<accession>A0A9X1LJW6</accession>
<evidence type="ECO:0000313" key="3">
    <source>
        <dbReference type="Proteomes" id="UP001139414"/>
    </source>
</evidence>
<dbReference type="RefSeq" id="WP_229340999.1">
    <property type="nucleotide sequence ID" value="NZ_JAJBZG010000005.1"/>
</dbReference>
<dbReference type="PANTHER" id="PTHR42834:SF1">
    <property type="entry name" value="ENDONUCLEASE_EXONUCLEASE_PHOSPHATASE FAMILY PROTEIN (AFU_ORTHOLOGUE AFUA_3G09210)"/>
    <property type="match status" value="1"/>
</dbReference>
<keyword evidence="2" id="KW-0255">Endonuclease</keyword>
<evidence type="ECO:0000259" key="1">
    <source>
        <dbReference type="Pfam" id="PF19580"/>
    </source>
</evidence>
<evidence type="ECO:0000313" key="2">
    <source>
        <dbReference type="EMBL" id="MCB7481748.1"/>
    </source>
</evidence>
<dbReference type="EMBL" id="JAJBZG010000005">
    <property type="protein sequence ID" value="MCB7481748.1"/>
    <property type="molecule type" value="Genomic_DNA"/>
</dbReference>
<organism evidence="2 3">
    <name type="scientific">Christiangramia sediminis</name>
    <dbReference type="NCBI Taxonomy" id="2881336"/>
    <lineage>
        <taxon>Bacteria</taxon>
        <taxon>Pseudomonadati</taxon>
        <taxon>Bacteroidota</taxon>
        <taxon>Flavobacteriia</taxon>
        <taxon>Flavobacteriales</taxon>
        <taxon>Flavobacteriaceae</taxon>
        <taxon>Christiangramia</taxon>
    </lineage>
</organism>
<dbReference type="InterPro" id="IPR005135">
    <property type="entry name" value="Endo/exonuclease/phosphatase"/>
</dbReference>
<protein>
    <submittedName>
        <fullName evidence="2">Endonuclease/exonuclease/phosphatase family protein</fullName>
    </submittedName>
</protein>
<dbReference type="InterPro" id="IPR036691">
    <property type="entry name" value="Endo/exonu/phosph_ase_sf"/>
</dbReference>